<feature type="chain" id="PRO_5040492761" description="Glycine-rich protein" evidence="1">
    <location>
        <begin position="20"/>
        <end position="77"/>
    </location>
</feature>
<dbReference type="Proteomes" id="UP001153709">
    <property type="component" value="Chromosome 7"/>
</dbReference>
<evidence type="ECO:0000313" key="3">
    <source>
        <dbReference type="Proteomes" id="UP001153709"/>
    </source>
</evidence>
<evidence type="ECO:0000313" key="2">
    <source>
        <dbReference type="EMBL" id="CAG9837927.1"/>
    </source>
</evidence>
<keyword evidence="3" id="KW-1185">Reference proteome</keyword>
<proteinExistence type="predicted"/>
<evidence type="ECO:0008006" key="4">
    <source>
        <dbReference type="Google" id="ProtNLM"/>
    </source>
</evidence>
<protein>
    <recommendedName>
        <fullName evidence="4">Glycine-rich protein</fullName>
    </recommendedName>
</protein>
<gene>
    <name evidence="2" type="ORF">DIABBA_LOCUS10873</name>
</gene>
<organism evidence="2 3">
    <name type="scientific">Diabrotica balteata</name>
    <name type="common">Banded cucumber beetle</name>
    <dbReference type="NCBI Taxonomy" id="107213"/>
    <lineage>
        <taxon>Eukaryota</taxon>
        <taxon>Metazoa</taxon>
        <taxon>Ecdysozoa</taxon>
        <taxon>Arthropoda</taxon>
        <taxon>Hexapoda</taxon>
        <taxon>Insecta</taxon>
        <taxon>Pterygota</taxon>
        <taxon>Neoptera</taxon>
        <taxon>Endopterygota</taxon>
        <taxon>Coleoptera</taxon>
        <taxon>Polyphaga</taxon>
        <taxon>Cucujiformia</taxon>
        <taxon>Chrysomeloidea</taxon>
        <taxon>Chrysomelidae</taxon>
        <taxon>Galerucinae</taxon>
        <taxon>Diabroticina</taxon>
        <taxon>Diabroticites</taxon>
        <taxon>Diabrotica</taxon>
    </lineage>
</organism>
<dbReference type="EMBL" id="OU898282">
    <property type="protein sequence ID" value="CAG9837927.1"/>
    <property type="molecule type" value="Genomic_DNA"/>
</dbReference>
<feature type="signal peptide" evidence="1">
    <location>
        <begin position="1"/>
        <end position="19"/>
    </location>
</feature>
<accession>A0A9N9T8R0</accession>
<dbReference type="AlphaFoldDB" id="A0A9N9T8R0"/>
<sequence>MFTTSQLFFALSCLAFSKAGFLGGGYEESYGGGYGGGLELHGGYEGGHDDGGHADYYVSELSFYLPLNISGMITAVG</sequence>
<evidence type="ECO:0000256" key="1">
    <source>
        <dbReference type="SAM" id="SignalP"/>
    </source>
</evidence>
<reference evidence="2" key="1">
    <citation type="submission" date="2022-01" db="EMBL/GenBank/DDBJ databases">
        <authorList>
            <person name="King R."/>
        </authorList>
    </citation>
    <scope>NUCLEOTIDE SEQUENCE</scope>
</reference>
<keyword evidence="1" id="KW-0732">Signal</keyword>
<name>A0A9N9T8R0_DIABA</name>